<comment type="catalytic activity">
    <reaction evidence="1">
        <text>alpha-D-mannose 1-phosphate = D-mannose 6-phosphate</text>
        <dbReference type="Rhea" id="RHEA:11140"/>
        <dbReference type="ChEBI" id="CHEBI:58409"/>
        <dbReference type="ChEBI" id="CHEBI:58735"/>
        <dbReference type="EC" id="5.4.2.8"/>
    </reaction>
</comment>
<dbReference type="GO" id="GO:0000287">
    <property type="term" value="F:magnesium ion binding"/>
    <property type="evidence" value="ECO:0007669"/>
    <property type="project" value="InterPro"/>
</dbReference>
<dbReference type="InterPro" id="IPR005846">
    <property type="entry name" value="A-D-PHexomutase_a/b/a-III"/>
</dbReference>
<dbReference type="PANTHER" id="PTHR43771:SF2">
    <property type="entry name" value="PHOSPHOMANNOMUTASE_PHOSPHOGLUCOMUTASE"/>
    <property type="match status" value="1"/>
</dbReference>
<dbReference type="PROSITE" id="PS00710">
    <property type="entry name" value="PGM_PMM"/>
    <property type="match status" value="1"/>
</dbReference>
<evidence type="ECO:0000256" key="5">
    <source>
        <dbReference type="ARBA" id="ARBA00012730"/>
    </source>
</evidence>
<dbReference type="CDD" id="cd03089">
    <property type="entry name" value="PMM_PGM"/>
    <property type="match status" value="1"/>
</dbReference>
<dbReference type="AlphaFoldDB" id="A0A811GAW9"/>
<evidence type="ECO:0000256" key="2">
    <source>
        <dbReference type="ARBA" id="ARBA00001946"/>
    </source>
</evidence>
<organism evidence="14 15">
    <name type="scientific">Acinetobacter bouvetii</name>
    <dbReference type="NCBI Taxonomy" id="202951"/>
    <lineage>
        <taxon>Bacteria</taxon>
        <taxon>Pseudomonadati</taxon>
        <taxon>Pseudomonadota</taxon>
        <taxon>Gammaproteobacteria</taxon>
        <taxon>Moraxellales</taxon>
        <taxon>Moraxellaceae</taxon>
        <taxon>Acinetobacter</taxon>
    </lineage>
</organism>
<evidence type="ECO:0000259" key="12">
    <source>
        <dbReference type="Pfam" id="PF02879"/>
    </source>
</evidence>
<comment type="similarity">
    <text evidence="4 10">Belongs to the phosphohexose mutase family.</text>
</comment>
<comment type="pathway">
    <text evidence="3">Nucleotide-sugar biosynthesis; GDP-alpha-D-mannose biosynthesis; alpha-D-mannose 1-phosphate from D-fructose 6-phosphate: step 2/2.</text>
</comment>
<dbReference type="Gene3D" id="3.30.310.50">
    <property type="entry name" value="Alpha-D-phosphohexomutase, C-terminal domain"/>
    <property type="match status" value="1"/>
</dbReference>
<evidence type="ECO:0000256" key="1">
    <source>
        <dbReference type="ARBA" id="ARBA00000586"/>
    </source>
</evidence>
<keyword evidence="8 10" id="KW-0460">Magnesium</keyword>
<dbReference type="EC" id="5.4.2.8" evidence="5"/>
<keyword evidence="7 10" id="KW-0479">Metal-binding</keyword>
<dbReference type="GO" id="GO:0005975">
    <property type="term" value="P:carbohydrate metabolic process"/>
    <property type="evidence" value="ECO:0007669"/>
    <property type="project" value="InterPro"/>
</dbReference>
<sequence length="474" mass="52702">MNLKNKQFPLQIFRAYDIRGKISLLTPEIVQATAYGLVDQYQKAGQTRLVIGYDARLSSPEYAEIIRLVCEEKGLSATILGCCSTPLLYFIARQFDGNGIMLTASHNPKTDNGIKWIIQGEPPCPDKIQQVGKSAIIAFDSLESLVIQPVQHEIVVKYCLEYQHALLNDIQLKRSFKVVLDGLNGSAGRCAALILKKLGCDLTTIRCEANGHFPDHAPDPSQEKHLVKLRNTVLEQQADIGIALDGDGDRLVLIDEKGTIISADRMLSLFAEMCLNTHPGHEVVYDVKCSTMVANTVRHLGGQAKMIRTGSSFLRTYMSQSQGKAVFGGEYAGHYVFNDGRGFGYDDGLYAALRVLEYLSQQPDLTLSQALQAYPERYCTEDTYISTHSIEPAAVLRDVEIKSQALDAQLSKIDGIRLDFEDGFGIIRASNTGEYFTVRFDADNPLRLNHIRHTFVSMLSDRYPQIAQDILDAQ</sequence>
<reference evidence="14 15" key="1">
    <citation type="submission" date="2020-02" db="EMBL/GenBank/DDBJ databases">
        <authorList>
            <person name="Chaudhuri R."/>
        </authorList>
    </citation>
    <scope>NUCLEOTIDE SEQUENCE [LARGE SCALE GENOMIC DNA]</scope>
    <source>
        <strain evidence="14">SFB21</strain>
    </source>
</reference>
<dbReference type="EMBL" id="CADDTS010000013">
    <property type="protein sequence ID" value="CAB1210017.1"/>
    <property type="molecule type" value="Genomic_DNA"/>
</dbReference>
<dbReference type="InterPro" id="IPR005844">
    <property type="entry name" value="A-D-PHexomutase_a/b/a-I"/>
</dbReference>
<evidence type="ECO:0000313" key="14">
    <source>
        <dbReference type="EMBL" id="CAB1210017.1"/>
    </source>
</evidence>
<gene>
    <name evidence="14" type="primary">algC_1</name>
    <name evidence="14" type="ORF">SFB21_0708</name>
</gene>
<dbReference type="PANTHER" id="PTHR43771">
    <property type="entry name" value="PHOSPHOMANNOMUTASE"/>
    <property type="match status" value="1"/>
</dbReference>
<dbReference type="Pfam" id="PF02879">
    <property type="entry name" value="PGM_PMM_II"/>
    <property type="match status" value="1"/>
</dbReference>
<dbReference type="Gene3D" id="3.40.120.10">
    <property type="entry name" value="Alpha-D-Glucose-1,6-Bisphosphate, subunit A, domain 3"/>
    <property type="match status" value="3"/>
</dbReference>
<feature type="domain" description="Alpha-D-phosphohexomutase alpha/beta/alpha" evidence="11">
    <location>
        <begin position="11"/>
        <end position="128"/>
    </location>
</feature>
<evidence type="ECO:0000259" key="13">
    <source>
        <dbReference type="Pfam" id="PF02880"/>
    </source>
</evidence>
<name>A0A811GAW9_9GAMM</name>
<keyword evidence="6" id="KW-0597">Phosphoprotein</keyword>
<dbReference type="InterPro" id="IPR005845">
    <property type="entry name" value="A-D-PHexomutase_a/b/a-II"/>
</dbReference>
<dbReference type="RefSeq" id="WP_174558671.1">
    <property type="nucleotide sequence ID" value="NZ_CADDTS010000013.1"/>
</dbReference>
<evidence type="ECO:0000259" key="11">
    <source>
        <dbReference type="Pfam" id="PF02878"/>
    </source>
</evidence>
<evidence type="ECO:0000256" key="9">
    <source>
        <dbReference type="ARBA" id="ARBA00023235"/>
    </source>
</evidence>
<evidence type="ECO:0000256" key="4">
    <source>
        <dbReference type="ARBA" id="ARBA00010231"/>
    </source>
</evidence>
<proteinExistence type="inferred from homology"/>
<keyword evidence="9 14" id="KW-0413">Isomerase</keyword>
<protein>
    <recommendedName>
        <fullName evidence="5">phosphomannomutase</fullName>
        <ecNumber evidence="5">5.4.2.8</ecNumber>
    </recommendedName>
</protein>
<dbReference type="InterPro" id="IPR036900">
    <property type="entry name" value="A-D-PHexomutase_C_sf"/>
</dbReference>
<dbReference type="Proteomes" id="UP000489961">
    <property type="component" value="Unassembled WGS sequence"/>
</dbReference>
<comment type="caution">
    <text evidence="14">The sequence shown here is derived from an EMBL/GenBank/DDBJ whole genome shotgun (WGS) entry which is preliminary data.</text>
</comment>
<evidence type="ECO:0000313" key="15">
    <source>
        <dbReference type="Proteomes" id="UP000489961"/>
    </source>
</evidence>
<dbReference type="InterPro" id="IPR016066">
    <property type="entry name" value="A-D-PHexomutase_CS"/>
</dbReference>
<dbReference type="GO" id="GO:0004615">
    <property type="term" value="F:phosphomannomutase activity"/>
    <property type="evidence" value="ECO:0007669"/>
    <property type="project" value="UniProtKB-EC"/>
</dbReference>
<dbReference type="Pfam" id="PF02880">
    <property type="entry name" value="PGM_PMM_III"/>
    <property type="match status" value="1"/>
</dbReference>
<evidence type="ECO:0000256" key="3">
    <source>
        <dbReference type="ARBA" id="ARBA00004699"/>
    </source>
</evidence>
<accession>A0A811GAW9</accession>
<dbReference type="InterPro" id="IPR016055">
    <property type="entry name" value="A-D-PHexomutase_a/b/a-I/II/III"/>
</dbReference>
<dbReference type="InterPro" id="IPR005841">
    <property type="entry name" value="Alpha-D-phosphohexomutase_SF"/>
</dbReference>
<comment type="cofactor">
    <cofactor evidence="2">
        <name>Mg(2+)</name>
        <dbReference type="ChEBI" id="CHEBI:18420"/>
    </cofactor>
</comment>
<dbReference type="Pfam" id="PF02878">
    <property type="entry name" value="PGM_PMM_I"/>
    <property type="match status" value="1"/>
</dbReference>
<evidence type="ECO:0000256" key="7">
    <source>
        <dbReference type="ARBA" id="ARBA00022723"/>
    </source>
</evidence>
<evidence type="ECO:0000256" key="10">
    <source>
        <dbReference type="RuleBase" id="RU004326"/>
    </source>
</evidence>
<feature type="domain" description="Alpha-D-phosphohexomutase alpha/beta/alpha" evidence="12">
    <location>
        <begin position="162"/>
        <end position="258"/>
    </location>
</feature>
<evidence type="ECO:0000256" key="6">
    <source>
        <dbReference type="ARBA" id="ARBA00022553"/>
    </source>
</evidence>
<evidence type="ECO:0000256" key="8">
    <source>
        <dbReference type="ARBA" id="ARBA00022842"/>
    </source>
</evidence>
<dbReference type="SUPFAM" id="SSF55957">
    <property type="entry name" value="Phosphoglucomutase, C-terminal domain"/>
    <property type="match status" value="1"/>
</dbReference>
<dbReference type="SUPFAM" id="SSF53738">
    <property type="entry name" value="Phosphoglucomutase, first 3 domains"/>
    <property type="match status" value="3"/>
</dbReference>
<feature type="domain" description="Alpha-D-phosphohexomutase alpha/beta/alpha" evidence="13">
    <location>
        <begin position="264"/>
        <end position="378"/>
    </location>
</feature>
<dbReference type="PRINTS" id="PR00509">
    <property type="entry name" value="PGMPMM"/>
</dbReference>